<gene>
    <name evidence="7" type="ORF">D3H65_05470</name>
</gene>
<dbReference type="NCBIfam" id="TIGR02937">
    <property type="entry name" value="sigma70-ECF"/>
    <property type="match status" value="1"/>
</dbReference>
<dbReference type="OrthoDB" id="9780326at2"/>
<feature type="domain" description="RNA polymerase sigma factor 70 region 4 type 2" evidence="6">
    <location>
        <begin position="109"/>
        <end position="159"/>
    </location>
</feature>
<dbReference type="SUPFAM" id="SSF88946">
    <property type="entry name" value="Sigma2 domain of RNA polymerase sigma factors"/>
    <property type="match status" value="1"/>
</dbReference>
<protein>
    <submittedName>
        <fullName evidence="7">RNA polymerase sigma factor</fullName>
    </submittedName>
</protein>
<evidence type="ECO:0000259" key="5">
    <source>
        <dbReference type="Pfam" id="PF04542"/>
    </source>
</evidence>
<keyword evidence="2" id="KW-0805">Transcription regulation</keyword>
<dbReference type="InterPro" id="IPR013249">
    <property type="entry name" value="RNA_pol_sigma70_r4_t2"/>
</dbReference>
<reference evidence="7 8" key="1">
    <citation type="submission" date="2018-09" db="EMBL/GenBank/DDBJ databases">
        <title>Genome sequencing of strain 6GH32-13.</title>
        <authorList>
            <person name="Weon H.-Y."/>
            <person name="Heo J."/>
            <person name="Kwon S.-W."/>
        </authorList>
    </citation>
    <scope>NUCLEOTIDE SEQUENCE [LARGE SCALE GENOMIC DNA]</scope>
    <source>
        <strain evidence="7 8">5GH32-13</strain>
    </source>
</reference>
<dbReference type="Proteomes" id="UP000263900">
    <property type="component" value="Chromosome"/>
</dbReference>
<dbReference type="InterPro" id="IPR039425">
    <property type="entry name" value="RNA_pol_sigma-70-like"/>
</dbReference>
<evidence type="ECO:0000256" key="3">
    <source>
        <dbReference type="ARBA" id="ARBA00023082"/>
    </source>
</evidence>
<evidence type="ECO:0000256" key="4">
    <source>
        <dbReference type="ARBA" id="ARBA00023163"/>
    </source>
</evidence>
<evidence type="ECO:0000313" key="7">
    <source>
        <dbReference type="EMBL" id="AXY73457.1"/>
    </source>
</evidence>
<keyword evidence="3" id="KW-0731">Sigma factor</keyword>
<dbReference type="AlphaFoldDB" id="A0A3B7MIP7"/>
<evidence type="ECO:0000259" key="6">
    <source>
        <dbReference type="Pfam" id="PF08281"/>
    </source>
</evidence>
<dbReference type="SUPFAM" id="SSF88659">
    <property type="entry name" value="Sigma3 and sigma4 domains of RNA polymerase sigma factors"/>
    <property type="match status" value="1"/>
</dbReference>
<name>A0A3B7MIP7_9BACT</name>
<sequence>MSLQRNTETFLAVIEANKGIIYKVANSYCSHADNKKDLIQEIMIQLWLSFHKYNEQYSITTWMYRIALNVSISFYRKENRRDAINHPLPEEMLYLPEDEAGGTEAAISQLYKFIRELKEMDRAIMLLYLEGSSQQEIADILGLSLTNVSTKVSRIKQQLKKEFSNIPN</sequence>
<keyword evidence="4" id="KW-0804">Transcription</keyword>
<organism evidence="7 8">
    <name type="scientific">Paraflavitalea soli</name>
    <dbReference type="NCBI Taxonomy" id="2315862"/>
    <lineage>
        <taxon>Bacteria</taxon>
        <taxon>Pseudomonadati</taxon>
        <taxon>Bacteroidota</taxon>
        <taxon>Chitinophagia</taxon>
        <taxon>Chitinophagales</taxon>
        <taxon>Chitinophagaceae</taxon>
        <taxon>Paraflavitalea</taxon>
    </lineage>
</organism>
<dbReference type="Gene3D" id="1.10.10.10">
    <property type="entry name" value="Winged helix-like DNA-binding domain superfamily/Winged helix DNA-binding domain"/>
    <property type="match status" value="1"/>
</dbReference>
<dbReference type="GO" id="GO:0006352">
    <property type="term" value="P:DNA-templated transcription initiation"/>
    <property type="evidence" value="ECO:0007669"/>
    <property type="project" value="InterPro"/>
</dbReference>
<dbReference type="InterPro" id="IPR036388">
    <property type="entry name" value="WH-like_DNA-bd_sf"/>
</dbReference>
<feature type="domain" description="RNA polymerase sigma-70 region 2" evidence="5">
    <location>
        <begin position="14"/>
        <end position="81"/>
    </location>
</feature>
<evidence type="ECO:0000313" key="8">
    <source>
        <dbReference type="Proteomes" id="UP000263900"/>
    </source>
</evidence>
<dbReference type="GO" id="GO:0016987">
    <property type="term" value="F:sigma factor activity"/>
    <property type="evidence" value="ECO:0007669"/>
    <property type="project" value="UniProtKB-KW"/>
</dbReference>
<dbReference type="Pfam" id="PF08281">
    <property type="entry name" value="Sigma70_r4_2"/>
    <property type="match status" value="1"/>
</dbReference>
<dbReference type="InterPro" id="IPR013324">
    <property type="entry name" value="RNA_pol_sigma_r3/r4-like"/>
</dbReference>
<evidence type="ECO:0000256" key="2">
    <source>
        <dbReference type="ARBA" id="ARBA00023015"/>
    </source>
</evidence>
<dbReference type="PANTHER" id="PTHR43133:SF45">
    <property type="entry name" value="RNA POLYMERASE ECF-TYPE SIGMA FACTOR"/>
    <property type="match status" value="1"/>
</dbReference>
<keyword evidence="8" id="KW-1185">Reference proteome</keyword>
<dbReference type="Pfam" id="PF04542">
    <property type="entry name" value="Sigma70_r2"/>
    <property type="match status" value="1"/>
</dbReference>
<dbReference type="PANTHER" id="PTHR43133">
    <property type="entry name" value="RNA POLYMERASE ECF-TYPE SIGMA FACTO"/>
    <property type="match status" value="1"/>
</dbReference>
<dbReference type="KEGG" id="pseg:D3H65_05470"/>
<proteinExistence type="inferred from homology"/>
<dbReference type="EMBL" id="CP032157">
    <property type="protein sequence ID" value="AXY73457.1"/>
    <property type="molecule type" value="Genomic_DNA"/>
</dbReference>
<comment type="similarity">
    <text evidence="1">Belongs to the sigma-70 factor family. ECF subfamily.</text>
</comment>
<dbReference type="InterPro" id="IPR013325">
    <property type="entry name" value="RNA_pol_sigma_r2"/>
</dbReference>
<accession>A0A3B7MIP7</accession>
<dbReference type="Gene3D" id="1.10.1740.10">
    <property type="match status" value="1"/>
</dbReference>
<dbReference type="GO" id="GO:0003677">
    <property type="term" value="F:DNA binding"/>
    <property type="evidence" value="ECO:0007669"/>
    <property type="project" value="InterPro"/>
</dbReference>
<dbReference type="InterPro" id="IPR014284">
    <property type="entry name" value="RNA_pol_sigma-70_dom"/>
</dbReference>
<dbReference type="InterPro" id="IPR007627">
    <property type="entry name" value="RNA_pol_sigma70_r2"/>
</dbReference>
<evidence type="ECO:0000256" key="1">
    <source>
        <dbReference type="ARBA" id="ARBA00010641"/>
    </source>
</evidence>